<accession>A0A9Q0YHK6</accession>
<gene>
    <name evidence="2" type="ORF">HOLleu_40321</name>
</gene>
<evidence type="ECO:0000313" key="3">
    <source>
        <dbReference type="Proteomes" id="UP001152320"/>
    </source>
</evidence>
<dbReference type="Proteomes" id="UP001152320">
    <property type="component" value="Chromosome 22"/>
</dbReference>
<name>A0A9Q0YHK6_HOLLE</name>
<dbReference type="EMBL" id="JAIZAY010000022">
    <property type="protein sequence ID" value="KAJ8020669.1"/>
    <property type="molecule type" value="Genomic_DNA"/>
</dbReference>
<dbReference type="AlphaFoldDB" id="A0A9Q0YHK6"/>
<proteinExistence type="predicted"/>
<protein>
    <submittedName>
        <fullName evidence="2">Uncharacterized protein</fullName>
    </submittedName>
</protein>
<evidence type="ECO:0000313" key="2">
    <source>
        <dbReference type="EMBL" id="KAJ8020669.1"/>
    </source>
</evidence>
<keyword evidence="3" id="KW-1185">Reference proteome</keyword>
<organism evidence="2 3">
    <name type="scientific">Holothuria leucospilota</name>
    <name type="common">Black long sea cucumber</name>
    <name type="synonym">Mertensiothuria leucospilota</name>
    <dbReference type="NCBI Taxonomy" id="206669"/>
    <lineage>
        <taxon>Eukaryota</taxon>
        <taxon>Metazoa</taxon>
        <taxon>Echinodermata</taxon>
        <taxon>Eleutherozoa</taxon>
        <taxon>Echinozoa</taxon>
        <taxon>Holothuroidea</taxon>
        <taxon>Aspidochirotacea</taxon>
        <taxon>Aspidochirotida</taxon>
        <taxon>Holothuriidae</taxon>
        <taxon>Holothuria</taxon>
    </lineage>
</organism>
<comment type="caution">
    <text evidence="2">The sequence shown here is derived from an EMBL/GenBank/DDBJ whole genome shotgun (WGS) entry which is preliminary data.</text>
</comment>
<reference evidence="2" key="1">
    <citation type="submission" date="2021-10" db="EMBL/GenBank/DDBJ databases">
        <title>Tropical sea cucumber genome reveals ecological adaptation and Cuvierian tubules defense mechanism.</title>
        <authorList>
            <person name="Chen T."/>
        </authorList>
    </citation>
    <scope>NUCLEOTIDE SEQUENCE</scope>
    <source>
        <strain evidence="2">Nanhai2018</strain>
        <tissue evidence="2">Muscle</tissue>
    </source>
</reference>
<evidence type="ECO:0000256" key="1">
    <source>
        <dbReference type="SAM" id="MobiDB-lite"/>
    </source>
</evidence>
<feature type="region of interest" description="Disordered" evidence="1">
    <location>
        <begin position="1"/>
        <end position="48"/>
    </location>
</feature>
<sequence>MMTSNLDDRTFIEQQDLGHDDDRNSNSYNDDPDTNSVTSAKERAATREREEGVLMHRFGWFSIRPNFLQAS</sequence>
<feature type="compositionally biased region" description="Basic and acidic residues" evidence="1">
    <location>
        <begin position="1"/>
        <end position="24"/>
    </location>
</feature>